<dbReference type="PIRSF" id="PIRSF000370">
    <property type="entry name" value="QueE"/>
    <property type="match status" value="1"/>
</dbReference>
<feature type="domain" description="Radical SAM core" evidence="9">
    <location>
        <begin position="38"/>
        <end position="217"/>
    </location>
</feature>
<feature type="binding site" evidence="8">
    <location>
        <position position="47"/>
    </location>
    <ligand>
        <name>substrate</name>
    </ligand>
</feature>
<sequence>MQTILKMMLKKELQTAVEKGEMLPLMEEFYTIQGEGYHTGTAAYFVRIGGCDVGCHWCDVKESWNAEVHPPTAIDAIVENAKKYADTVVVTGGEPLTWDMGPLTQKLKEKNLRIHIETSGAYPLSGDWDWITLSPKKNKLPTQTVYDNASELKVIIYNKHDFIFAEEQAEKVNKNAILFLQPEWSKKEAMTPLIVDYVMNNPKWRVSLQTHKYLNIP</sequence>
<comment type="function">
    <text evidence="8">Catalyzes the complex heterocyclic radical-mediated conversion of 6-carboxy-5,6,7,8-tetrahydropterin (CPH4) to 7-carboxy-7-deazaguanine (CDG), a step common to the biosynthetic pathways of all 7-deazapurine-containing compounds.</text>
</comment>
<accession>A0ABR6DRB9</accession>
<dbReference type="Proteomes" id="UP000555003">
    <property type="component" value="Unassembled WGS sequence"/>
</dbReference>
<feature type="binding site" evidence="8">
    <location>
        <begin position="32"/>
        <end position="34"/>
    </location>
    <ligand>
        <name>substrate</name>
    </ligand>
</feature>
<dbReference type="InterPro" id="IPR024924">
    <property type="entry name" value="7-CO-7-deazaguanine_synth-like"/>
</dbReference>
<keyword evidence="1 8" id="KW-0004">4Fe-4S</keyword>
<comment type="subunit">
    <text evidence="8">Homodimer.</text>
</comment>
<protein>
    <recommendedName>
        <fullName evidence="8">7-carboxy-7-deazaguanine synthase</fullName>
        <shortName evidence="8">CDG synthase</shortName>
        <ecNumber evidence="8">4.3.99.3</ecNumber>
    </recommendedName>
    <alternativeName>
        <fullName evidence="8">Queuosine biosynthesis protein QueE</fullName>
    </alternativeName>
</protein>
<gene>
    <name evidence="8" type="primary">queE</name>
    <name evidence="10" type="ORF">GGR22_001977</name>
</gene>
<evidence type="ECO:0000256" key="5">
    <source>
        <dbReference type="ARBA" id="ARBA00023004"/>
    </source>
</evidence>
<dbReference type="PANTHER" id="PTHR42836:SF1">
    <property type="entry name" value="7-CARBOXY-7-DEAZAGUANINE SYNTHASE"/>
    <property type="match status" value="1"/>
</dbReference>
<evidence type="ECO:0000313" key="10">
    <source>
        <dbReference type="EMBL" id="MBA9073851.1"/>
    </source>
</evidence>
<dbReference type="SFLD" id="SFLDS00029">
    <property type="entry name" value="Radical_SAM"/>
    <property type="match status" value="1"/>
</dbReference>
<keyword evidence="6 8" id="KW-0411">Iron-sulfur</keyword>
<feature type="binding site" evidence="8">
    <location>
        <begin position="134"/>
        <end position="136"/>
    </location>
    <ligand>
        <name>S-adenosyl-L-methionine</name>
        <dbReference type="ChEBI" id="CHEBI:59789"/>
    </ligand>
</feature>
<evidence type="ECO:0000256" key="1">
    <source>
        <dbReference type="ARBA" id="ARBA00022485"/>
    </source>
</evidence>
<dbReference type="InterPro" id="IPR058240">
    <property type="entry name" value="rSAM_sf"/>
</dbReference>
<dbReference type="EMBL" id="JACJIS010000001">
    <property type="protein sequence ID" value="MBA9073851.1"/>
    <property type="molecule type" value="Genomic_DNA"/>
</dbReference>
<dbReference type="InterPro" id="IPR007197">
    <property type="entry name" value="rSAM"/>
</dbReference>
<keyword evidence="5 8" id="KW-0408">Iron</keyword>
<comment type="cofactor">
    <cofactor evidence="8">
        <name>S-adenosyl-L-methionine</name>
        <dbReference type="ChEBI" id="CHEBI:59789"/>
    </cofactor>
    <text evidence="8">Binds 1 S-adenosyl-L-methionine per subunit.</text>
</comment>
<keyword evidence="4 8" id="KW-0460">Magnesium</keyword>
<comment type="pathway">
    <text evidence="8">Purine metabolism; 7-cyano-7-deazaguanine biosynthesis.</text>
</comment>
<feature type="binding site" evidence="8">
    <location>
        <position position="93"/>
    </location>
    <ligand>
        <name>S-adenosyl-L-methionine</name>
        <dbReference type="ChEBI" id="CHEBI:59789"/>
    </ligand>
</feature>
<dbReference type="Pfam" id="PF04055">
    <property type="entry name" value="Radical_SAM"/>
    <property type="match status" value="1"/>
</dbReference>
<keyword evidence="2 8" id="KW-0949">S-adenosyl-L-methionine</keyword>
<feature type="binding site" evidence="8">
    <location>
        <begin position="57"/>
        <end position="59"/>
    </location>
    <ligand>
        <name>S-adenosyl-L-methionine</name>
        <dbReference type="ChEBI" id="CHEBI:59789"/>
    </ligand>
</feature>
<dbReference type="SUPFAM" id="SSF102114">
    <property type="entry name" value="Radical SAM enzymes"/>
    <property type="match status" value="1"/>
</dbReference>
<evidence type="ECO:0000259" key="9">
    <source>
        <dbReference type="PROSITE" id="PS51918"/>
    </source>
</evidence>
<evidence type="ECO:0000256" key="3">
    <source>
        <dbReference type="ARBA" id="ARBA00022723"/>
    </source>
</evidence>
<evidence type="ECO:0000313" key="11">
    <source>
        <dbReference type="Proteomes" id="UP000555003"/>
    </source>
</evidence>
<proteinExistence type="inferred from homology"/>
<evidence type="ECO:0000256" key="4">
    <source>
        <dbReference type="ARBA" id="ARBA00022842"/>
    </source>
</evidence>
<evidence type="ECO:0000256" key="7">
    <source>
        <dbReference type="ARBA" id="ARBA00023239"/>
    </source>
</evidence>
<dbReference type="InterPro" id="IPR013785">
    <property type="entry name" value="Aldolase_TIM"/>
</dbReference>
<organism evidence="10 11">
    <name type="scientific">Flavobacterium gossypii</name>
    <dbReference type="NCBI Taxonomy" id="1646119"/>
    <lineage>
        <taxon>Bacteria</taxon>
        <taxon>Pseudomonadati</taxon>
        <taxon>Bacteroidota</taxon>
        <taxon>Flavobacteriia</taxon>
        <taxon>Flavobacteriales</taxon>
        <taxon>Flavobacteriaceae</taxon>
        <taxon>Flavobacterium</taxon>
    </lineage>
</organism>
<dbReference type="Gene3D" id="3.20.20.70">
    <property type="entry name" value="Aldolase class I"/>
    <property type="match status" value="1"/>
</dbReference>
<feature type="binding site" evidence="8">
    <location>
        <position position="55"/>
    </location>
    <ligand>
        <name>[4Fe-4S] cluster</name>
        <dbReference type="ChEBI" id="CHEBI:49883"/>
        <note>4Fe-4S-S-AdoMet</note>
    </ligand>
</feature>
<keyword evidence="7 8" id="KW-0456">Lyase</keyword>
<evidence type="ECO:0000256" key="8">
    <source>
        <dbReference type="HAMAP-Rule" id="MF_00917"/>
    </source>
</evidence>
<keyword evidence="11" id="KW-1185">Reference proteome</keyword>
<keyword evidence="8" id="KW-0671">Queuosine biosynthesis</keyword>
<dbReference type="PROSITE" id="PS51918">
    <property type="entry name" value="RADICAL_SAM"/>
    <property type="match status" value="1"/>
</dbReference>
<comment type="caution">
    <text evidence="8">Lacks conserved residue(s) required for the propagation of feature annotation.</text>
</comment>
<dbReference type="HAMAP" id="MF_00917">
    <property type="entry name" value="QueE"/>
    <property type="match status" value="1"/>
</dbReference>
<evidence type="ECO:0000256" key="6">
    <source>
        <dbReference type="ARBA" id="ARBA00023014"/>
    </source>
</evidence>
<comment type="similarity">
    <text evidence="8">Belongs to the radical SAM superfamily. 7-carboxy-7-deazaguanine synthase family.</text>
</comment>
<comment type="cofactor">
    <cofactor evidence="8">
        <name>Mg(2+)</name>
        <dbReference type="ChEBI" id="CHEBI:18420"/>
    </cofactor>
</comment>
<feature type="binding site" evidence="8">
    <location>
        <position position="51"/>
    </location>
    <ligand>
        <name>[4Fe-4S] cluster</name>
        <dbReference type="ChEBI" id="CHEBI:49883"/>
        <note>4Fe-4S-S-AdoMet</note>
    </ligand>
</feature>
<comment type="cofactor">
    <cofactor evidence="8">
        <name>[4Fe-4S] cluster</name>
        <dbReference type="ChEBI" id="CHEBI:49883"/>
    </cofactor>
    <text evidence="8">Binds 1 [4Fe-4S] cluster. The cluster is coordinated with 3 cysteines and an exchangeable S-adenosyl-L-methionine.</text>
</comment>
<evidence type="ECO:0000256" key="2">
    <source>
        <dbReference type="ARBA" id="ARBA00022691"/>
    </source>
</evidence>
<dbReference type="PANTHER" id="PTHR42836">
    <property type="entry name" value="7-CARBOXY-7-DEAZAGUANINE SYNTHASE"/>
    <property type="match status" value="1"/>
</dbReference>
<name>A0ABR6DRB9_9FLAO</name>
<comment type="catalytic activity">
    <reaction evidence="8">
        <text>6-carboxy-5,6,7,8-tetrahydropterin + H(+) = 7-carboxy-7-carbaguanine + NH4(+)</text>
        <dbReference type="Rhea" id="RHEA:27974"/>
        <dbReference type="ChEBI" id="CHEBI:15378"/>
        <dbReference type="ChEBI" id="CHEBI:28938"/>
        <dbReference type="ChEBI" id="CHEBI:61032"/>
        <dbReference type="ChEBI" id="CHEBI:61036"/>
        <dbReference type="EC" id="4.3.99.3"/>
    </reaction>
</comment>
<reference evidence="10 11" key="1">
    <citation type="submission" date="2020-08" db="EMBL/GenBank/DDBJ databases">
        <title>Genomic Encyclopedia of Type Strains, Phase IV (KMG-IV): sequencing the most valuable type-strain genomes for metagenomic binning, comparative biology and taxonomic classification.</title>
        <authorList>
            <person name="Goeker M."/>
        </authorList>
    </citation>
    <scope>NUCLEOTIDE SEQUENCE [LARGE SCALE GENOMIC DNA]</scope>
    <source>
        <strain evidence="10 11">DSM 100397</strain>
    </source>
</reference>
<keyword evidence="3 8" id="KW-0479">Metal-binding</keyword>
<feature type="binding site" evidence="8">
    <location>
        <position position="91"/>
    </location>
    <ligand>
        <name>substrate</name>
    </ligand>
</feature>
<comment type="caution">
    <text evidence="10">The sequence shown here is derived from an EMBL/GenBank/DDBJ whole genome shotgun (WGS) entry which is preliminary data.</text>
</comment>
<dbReference type="EC" id="4.3.99.3" evidence="8"/>
<feature type="binding site" evidence="8">
    <location>
        <position position="58"/>
    </location>
    <ligand>
        <name>[4Fe-4S] cluster</name>
        <dbReference type="ChEBI" id="CHEBI:49883"/>
        <note>4Fe-4S-S-AdoMet</note>
    </ligand>
</feature>
<feature type="binding site" evidence="8">
    <location>
        <position position="217"/>
    </location>
    <ligand>
        <name>substrate</name>
    </ligand>
</feature>